<evidence type="ECO:0000313" key="2">
    <source>
        <dbReference type="EMBL" id="PYC76676.1"/>
    </source>
</evidence>
<name>A0A2V4N556_9ACTN</name>
<dbReference type="InterPro" id="IPR029058">
    <property type="entry name" value="AB_hydrolase_fold"/>
</dbReference>
<accession>A0A2V4N556</accession>
<dbReference type="Gene3D" id="3.40.50.1820">
    <property type="entry name" value="alpha/beta hydrolase"/>
    <property type="match status" value="1"/>
</dbReference>
<keyword evidence="3" id="KW-1185">Reference proteome</keyword>
<keyword evidence="2" id="KW-0378">Hydrolase</keyword>
<reference evidence="2 3" key="1">
    <citation type="submission" date="2018-03" db="EMBL/GenBank/DDBJ databases">
        <title>Bioinformatic expansion and discovery of thiopeptide antibiotics.</title>
        <authorList>
            <person name="Schwalen C.J."/>
            <person name="Hudson G.A."/>
            <person name="Mitchell D.A."/>
        </authorList>
    </citation>
    <scope>NUCLEOTIDE SEQUENCE [LARGE SCALE GENOMIC DNA]</scope>
    <source>
        <strain evidence="2 3">ATCC 21389</strain>
    </source>
</reference>
<protein>
    <submittedName>
        <fullName evidence="2">Alpha/beta hydrolase</fullName>
    </submittedName>
</protein>
<dbReference type="EMBL" id="PYBW01000082">
    <property type="protein sequence ID" value="PYC76676.1"/>
    <property type="molecule type" value="Genomic_DNA"/>
</dbReference>
<dbReference type="SUPFAM" id="SSF53474">
    <property type="entry name" value="alpha/beta-Hydrolases"/>
    <property type="match status" value="1"/>
</dbReference>
<feature type="domain" description="AB hydrolase-1" evidence="1">
    <location>
        <begin position="3"/>
        <end position="219"/>
    </location>
</feature>
<dbReference type="OrthoDB" id="9773549at2"/>
<comment type="caution">
    <text evidence="2">The sequence shown here is derived from an EMBL/GenBank/DDBJ whole genome shotgun (WGS) entry which is preliminary data.</text>
</comment>
<dbReference type="Proteomes" id="UP000248039">
    <property type="component" value="Unassembled WGS sequence"/>
</dbReference>
<evidence type="ECO:0000313" key="3">
    <source>
        <dbReference type="Proteomes" id="UP000248039"/>
    </source>
</evidence>
<dbReference type="InterPro" id="IPR000073">
    <property type="entry name" value="AB_hydrolase_1"/>
</dbReference>
<dbReference type="AlphaFoldDB" id="A0A2V4N556"/>
<proteinExistence type="predicted"/>
<evidence type="ECO:0000259" key="1">
    <source>
        <dbReference type="Pfam" id="PF12697"/>
    </source>
</evidence>
<sequence length="228" mass="24499">MEILLIGGLWLDGTAWDAVAPALEALGHRPRPVTLPGQGDGHSSATLDEQVAAVLAAVDTAAEKPLLVAHSAACTLGWLATDARPERVAKLVLIGGFPNEDGQPYADFFEMRDGAMPFPGWGPFEGADSADLDEELRQRIEADAIPVPEQVARGVVRLSDERRYEVPVVVVCTEFTPEQAREWIAAGEAPELTRAKNVEFVDIDSGHWPMFTRPAELARLLGAVAAGQ</sequence>
<dbReference type="Pfam" id="PF12697">
    <property type="entry name" value="Abhydrolase_6"/>
    <property type="match status" value="1"/>
</dbReference>
<dbReference type="GO" id="GO:0016787">
    <property type="term" value="F:hydrolase activity"/>
    <property type="evidence" value="ECO:0007669"/>
    <property type="project" value="UniProtKB-KW"/>
</dbReference>
<dbReference type="RefSeq" id="WP_110671645.1">
    <property type="nucleotide sequence ID" value="NZ_PYBW01000082.1"/>
</dbReference>
<organism evidence="2 3">
    <name type="scientific">Streptomyces tateyamensis</name>
    <dbReference type="NCBI Taxonomy" id="565073"/>
    <lineage>
        <taxon>Bacteria</taxon>
        <taxon>Bacillati</taxon>
        <taxon>Actinomycetota</taxon>
        <taxon>Actinomycetes</taxon>
        <taxon>Kitasatosporales</taxon>
        <taxon>Streptomycetaceae</taxon>
        <taxon>Streptomyces</taxon>
    </lineage>
</organism>
<gene>
    <name evidence="2" type="ORF">C7C46_22145</name>
</gene>